<dbReference type="Pfam" id="PF03031">
    <property type="entry name" value="NIF"/>
    <property type="match status" value="1"/>
</dbReference>
<comment type="function">
    <text evidence="1">Essential component of the TIM23 complex, a complex that mediates the translocation of transit peptide-containing proteins across the mitochondrial inner membrane.</text>
</comment>
<dbReference type="SMART" id="SM00577">
    <property type="entry name" value="CPDc"/>
    <property type="match status" value="1"/>
</dbReference>
<evidence type="ECO:0000256" key="1">
    <source>
        <dbReference type="RuleBase" id="RU365079"/>
    </source>
</evidence>
<evidence type="ECO:0000313" key="4">
    <source>
        <dbReference type="EMBL" id="KAK0626494.1"/>
    </source>
</evidence>
<feature type="domain" description="FCP1 homology" evidence="3">
    <location>
        <begin position="276"/>
        <end position="443"/>
    </location>
</feature>
<dbReference type="AlphaFoldDB" id="A0AA40C6I1"/>
<keyword evidence="1" id="KW-0653">Protein transport</keyword>
<keyword evidence="1" id="KW-0813">Transport</keyword>
<feature type="compositionally biased region" description="Low complexity" evidence="2">
    <location>
        <begin position="220"/>
        <end position="230"/>
    </location>
</feature>
<proteinExistence type="inferred from homology"/>
<dbReference type="InterPro" id="IPR050365">
    <property type="entry name" value="TIM50"/>
</dbReference>
<keyword evidence="1" id="KW-0496">Mitochondrion</keyword>
<evidence type="ECO:0000256" key="2">
    <source>
        <dbReference type="SAM" id="MobiDB-lite"/>
    </source>
</evidence>
<gene>
    <name evidence="4" type="ORF">B0T14DRAFT_106172</name>
</gene>
<dbReference type="InterPro" id="IPR023214">
    <property type="entry name" value="HAD_sf"/>
</dbReference>
<keyword evidence="1" id="KW-0809">Transit peptide</keyword>
<accession>A0AA40C6I1</accession>
<sequence>MPRGECIIPGTLSVSYFPKPQLMKAVRWTQRSLRLFSLDLGFEPDFSPFVWLFKSLRRATTKTSGTTSHCDPFSSSAQLSPELFTMAGKVVLGPSRRSRNRRNRASQQEANSADAAPVAPSFNMNPLANWAPTPPQFQPQKHQQLFSLPGFGGNTFIPDQNAITQGGLFSAATGGFPFLELNTRLDDSSNSTPAPISTRQPPPQFRGKRAKRRWLEQQERQLQAQPSQSRPQPPLPRQQPKCDKDPVQPPSAASGGVPEPTPAYLLRASFIAQTVPEPRPILVVIDLNGTLLHRPSRHAPHAFIERPHARSFLTYCIETFHVVIWSSARPDNVKKMCRQLLTPDQRQRVIAMWGRDKFGLTPEDYNSRVQCYKRLTTLWGNPLIASAHPTGGSWNQGNTVLIDDSTEKARSEPYNAITLSEFVGDTRETPEVLPLVHDYLNTLAVQADISTYIRAHPFGADEPIRQTGQDMLVDDRPGSPSPRIDS</sequence>
<dbReference type="PANTHER" id="PTHR12210">
    <property type="entry name" value="DULLARD PROTEIN PHOSPHATASE"/>
    <property type="match status" value="1"/>
</dbReference>
<protein>
    <recommendedName>
        <fullName evidence="1">Mitochondrial import inner membrane translocase subunit TIM50</fullName>
    </recommendedName>
</protein>
<organism evidence="4 5">
    <name type="scientific">Immersiella caudata</name>
    <dbReference type="NCBI Taxonomy" id="314043"/>
    <lineage>
        <taxon>Eukaryota</taxon>
        <taxon>Fungi</taxon>
        <taxon>Dikarya</taxon>
        <taxon>Ascomycota</taxon>
        <taxon>Pezizomycotina</taxon>
        <taxon>Sordariomycetes</taxon>
        <taxon>Sordariomycetidae</taxon>
        <taxon>Sordariales</taxon>
        <taxon>Lasiosphaeriaceae</taxon>
        <taxon>Immersiella</taxon>
    </lineage>
</organism>
<feature type="region of interest" description="Disordered" evidence="2">
    <location>
        <begin position="183"/>
        <end position="259"/>
    </location>
</feature>
<dbReference type="PROSITE" id="PS50969">
    <property type="entry name" value="FCP1"/>
    <property type="match status" value="1"/>
</dbReference>
<dbReference type="Proteomes" id="UP001175000">
    <property type="component" value="Unassembled WGS sequence"/>
</dbReference>
<feature type="compositionally biased region" description="Polar residues" evidence="2">
    <location>
        <begin position="188"/>
        <end position="199"/>
    </location>
</feature>
<dbReference type="InterPro" id="IPR036412">
    <property type="entry name" value="HAD-like_sf"/>
</dbReference>
<comment type="caution">
    <text evidence="4">The sequence shown here is derived from an EMBL/GenBank/DDBJ whole genome shotgun (WGS) entry which is preliminary data.</text>
</comment>
<keyword evidence="1" id="KW-0811">Translocation</keyword>
<comment type="subcellular location">
    <subcellularLocation>
        <location evidence="1">Mitochondrion inner membrane</location>
        <topology evidence="1">Single-pass membrane protein</topology>
    </subcellularLocation>
</comment>
<dbReference type="GO" id="GO:0015031">
    <property type="term" value="P:protein transport"/>
    <property type="evidence" value="ECO:0007669"/>
    <property type="project" value="UniProtKB-KW"/>
</dbReference>
<dbReference type="SUPFAM" id="SSF56784">
    <property type="entry name" value="HAD-like"/>
    <property type="match status" value="1"/>
</dbReference>
<comment type="subunit">
    <text evidence="1">Component of the TIM23 complex.</text>
</comment>
<comment type="similarity">
    <text evidence="1">Belongs to the TIM50 family.</text>
</comment>
<reference evidence="4" key="1">
    <citation type="submission" date="2023-06" db="EMBL/GenBank/DDBJ databases">
        <title>Genome-scale phylogeny and comparative genomics of the fungal order Sordariales.</title>
        <authorList>
            <consortium name="Lawrence Berkeley National Laboratory"/>
            <person name="Hensen N."/>
            <person name="Bonometti L."/>
            <person name="Westerberg I."/>
            <person name="Brannstrom I.O."/>
            <person name="Guillou S."/>
            <person name="Cros-Aarteil S."/>
            <person name="Calhoun S."/>
            <person name="Haridas S."/>
            <person name="Kuo A."/>
            <person name="Mondo S."/>
            <person name="Pangilinan J."/>
            <person name="Riley R."/>
            <person name="Labutti K."/>
            <person name="Andreopoulos B."/>
            <person name="Lipzen A."/>
            <person name="Chen C."/>
            <person name="Yanf M."/>
            <person name="Daum C."/>
            <person name="Ng V."/>
            <person name="Clum A."/>
            <person name="Steindorff A."/>
            <person name="Ohm R."/>
            <person name="Martin F."/>
            <person name="Silar P."/>
            <person name="Natvig D."/>
            <person name="Lalanne C."/>
            <person name="Gautier V."/>
            <person name="Ament-Velasquez S.L."/>
            <person name="Kruys A."/>
            <person name="Hutchinson M.I."/>
            <person name="Powell A.J."/>
            <person name="Barry K."/>
            <person name="Miller A.N."/>
            <person name="Grigoriev I.V."/>
            <person name="Debuchy R."/>
            <person name="Gladieux P."/>
            <person name="Thoren M.H."/>
            <person name="Johannesson H."/>
        </authorList>
    </citation>
    <scope>NUCLEOTIDE SEQUENCE</scope>
    <source>
        <strain evidence="4">CBS 606.72</strain>
    </source>
</reference>
<keyword evidence="5" id="KW-1185">Reference proteome</keyword>
<dbReference type="Gene3D" id="3.40.50.1000">
    <property type="entry name" value="HAD superfamily/HAD-like"/>
    <property type="match status" value="1"/>
</dbReference>
<evidence type="ECO:0000313" key="5">
    <source>
        <dbReference type="Proteomes" id="UP001175000"/>
    </source>
</evidence>
<feature type="region of interest" description="Disordered" evidence="2">
    <location>
        <begin position="461"/>
        <end position="486"/>
    </location>
</feature>
<evidence type="ECO:0000259" key="3">
    <source>
        <dbReference type="PROSITE" id="PS50969"/>
    </source>
</evidence>
<dbReference type="InterPro" id="IPR004274">
    <property type="entry name" value="FCP1_dom"/>
</dbReference>
<feature type="region of interest" description="Disordered" evidence="2">
    <location>
        <begin position="94"/>
        <end position="140"/>
    </location>
</feature>
<name>A0AA40C6I1_9PEZI</name>
<dbReference type="GO" id="GO:0005744">
    <property type="term" value="C:TIM23 mitochondrial import inner membrane translocase complex"/>
    <property type="evidence" value="ECO:0007669"/>
    <property type="project" value="UniProtKB-UniRule"/>
</dbReference>
<dbReference type="EMBL" id="JAULSU010000002">
    <property type="protein sequence ID" value="KAK0626494.1"/>
    <property type="molecule type" value="Genomic_DNA"/>
</dbReference>